<feature type="compositionally biased region" description="Polar residues" evidence="1">
    <location>
        <begin position="209"/>
        <end position="221"/>
    </location>
</feature>
<dbReference type="PROSITE" id="PS51011">
    <property type="entry name" value="ARID"/>
    <property type="match status" value="1"/>
</dbReference>
<feature type="region of interest" description="Disordered" evidence="1">
    <location>
        <begin position="70"/>
        <end position="93"/>
    </location>
</feature>
<feature type="compositionally biased region" description="Pro residues" evidence="1">
    <location>
        <begin position="223"/>
        <end position="240"/>
    </location>
</feature>
<feature type="compositionally biased region" description="Low complexity" evidence="1">
    <location>
        <begin position="768"/>
        <end position="785"/>
    </location>
</feature>
<organism evidence="3">
    <name type="scientific">Hyalella azteca</name>
    <name type="common">Amphipod</name>
    <dbReference type="NCBI Taxonomy" id="294128"/>
    <lineage>
        <taxon>Eukaryota</taxon>
        <taxon>Metazoa</taxon>
        <taxon>Ecdysozoa</taxon>
        <taxon>Arthropoda</taxon>
        <taxon>Crustacea</taxon>
        <taxon>Multicrustacea</taxon>
        <taxon>Malacostraca</taxon>
        <taxon>Eumalacostraca</taxon>
        <taxon>Peracarida</taxon>
        <taxon>Amphipoda</taxon>
        <taxon>Senticaudata</taxon>
        <taxon>Talitrida</taxon>
        <taxon>Talitroidea</taxon>
        <taxon>Hyalellidae</taxon>
        <taxon>Hyalella</taxon>
    </lineage>
</organism>
<reference evidence="3" key="2">
    <citation type="journal article" date="2018" name="Environ. Sci. Technol.">
        <title>The Toxicogenome of Hyalella azteca: A Model for Sediment Ecotoxicology and Evolutionary Toxicology.</title>
        <authorList>
            <person name="Poynton H.C."/>
            <person name="Hasenbein S."/>
            <person name="Benoit J.B."/>
            <person name="Sepulveda M.S."/>
            <person name="Poelchau M.F."/>
            <person name="Hughes D.S.T."/>
            <person name="Murali S.C."/>
            <person name="Chen S."/>
            <person name="Glastad K.M."/>
            <person name="Goodisman M.A.D."/>
            <person name="Werren J.H."/>
            <person name="Vineis J.H."/>
            <person name="Bowen J.L."/>
            <person name="Friedrich M."/>
            <person name="Jones J."/>
            <person name="Robertson H.M."/>
            <person name="Feyereisen R."/>
            <person name="Mechler-Hickson A."/>
            <person name="Mathers N."/>
            <person name="Lee C.E."/>
            <person name="Colbourne J.K."/>
            <person name="Biales A."/>
            <person name="Johnston J.S."/>
            <person name="Wellborn G.A."/>
            <person name="Rosendale A.J."/>
            <person name="Cridge A.G."/>
            <person name="Munoz-Torres M.C."/>
            <person name="Bain P.A."/>
            <person name="Manny A.R."/>
            <person name="Major K.M."/>
            <person name="Lambert F.N."/>
            <person name="Vulpe C.D."/>
            <person name="Tuck P."/>
            <person name="Blalock B.J."/>
            <person name="Lin Y.Y."/>
            <person name="Smith M.E."/>
            <person name="Ochoa-Acuna H."/>
            <person name="Chen M.M."/>
            <person name="Childers C.P."/>
            <person name="Qu J."/>
            <person name="Dugan S."/>
            <person name="Lee S.L."/>
            <person name="Chao H."/>
            <person name="Dinh H."/>
            <person name="Han Y."/>
            <person name="Doddapaneni H."/>
            <person name="Worley K.C."/>
            <person name="Muzny D.M."/>
            <person name="Gibbs R.A."/>
            <person name="Richards S."/>
        </authorList>
    </citation>
    <scope>NUCLEOTIDE SEQUENCE</scope>
    <source>
        <strain evidence="3">HAZT.00-mixed</strain>
        <tissue evidence="3">Whole organism</tissue>
    </source>
</reference>
<dbReference type="InterPro" id="IPR036431">
    <property type="entry name" value="ARID_dom_sf"/>
</dbReference>
<feature type="region of interest" description="Disordered" evidence="1">
    <location>
        <begin position="200"/>
        <end position="639"/>
    </location>
</feature>
<dbReference type="InterPro" id="IPR021906">
    <property type="entry name" value="BAF250/Osa"/>
</dbReference>
<protein>
    <recommendedName>
        <fullName evidence="2">ARID domain-containing protein</fullName>
    </recommendedName>
</protein>
<feature type="compositionally biased region" description="Low complexity" evidence="1">
    <location>
        <begin position="315"/>
        <end position="351"/>
    </location>
</feature>
<feature type="compositionally biased region" description="Polar residues" evidence="1">
    <location>
        <begin position="499"/>
        <end position="510"/>
    </location>
</feature>
<feature type="compositionally biased region" description="Low complexity" evidence="1">
    <location>
        <begin position="571"/>
        <end position="599"/>
    </location>
</feature>
<dbReference type="SMART" id="SM01014">
    <property type="entry name" value="ARID"/>
    <property type="match status" value="1"/>
</dbReference>
<evidence type="ECO:0000313" key="3">
    <source>
        <dbReference type="EMBL" id="KAA0203710.1"/>
    </source>
</evidence>
<feature type="domain" description="ARID" evidence="2">
    <location>
        <begin position="654"/>
        <end position="745"/>
    </location>
</feature>
<dbReference type="Gene3D" id="1.10.150.60">
    <property type="entry name" value="ARID DNA-binding domain"/>
    <property type="match status" value="1"/>
</dbReference>
<accession>A0A6A0HD38</accession>
<feature type="compositionally biased region" description="Basic and acidic residues" evidence="1">
    <location>
        <begin position="81"/>
        <end position="90"/>
    </location>
</feature>
<dbReference type="CDD" id="cd16865">
    <property type="entry name" value="ARID_ARID1A-like"/>
    <property type="match status" value="1"/>
</dbReference>
<comment type="caution">
    <text evidence="3">The sequence shown here is derived from an EMBL/GenBank/DDBJ whole genome shotgun (WGS) entry which is preliminary data.</text>
</comment>
<evidence type="ECO:0000256" key="1">
    <source>
        <dbReference type="SAM" id="MobiDB-lite"/>
    </source>
</evidence>
<dbReference type="Proteomes" id="UP000711488">
    <property type="component" value="Unassembled WGS sequence"/>
</dbReference>
<feature type="compositionally biased region" description="Low complexity" evidence="1">
    <location>
        <begin position="463"/>
        <end position="482"/>
    </location>
</feature>
<feature type="compositionally biased region" description="Pro residues" evidence="1">
    <location>
        <begin position="801"/>
        <end position="816"/>
    </location>
</feature>
<feature type="region of interest" description="Disordered" evidence="1">
    <location>
        <begin position="760"/>
        <end position="832"/>
    </location>
</feature>
<proteinExistence type="predicted"/>
<feature type="compositionally biased region" description="Basic and acidic residues" evidence="1">
    <location>
        <begin position="520"/>
        <end position="533"/>
    </location>
</feature>
<dbReference type="PANTHER" id="PTHR12656:SF5">
    <property type="entry name" value="TRITHORAX GROUP PROTEIN OSA"/>
    <property type="match status" value="1"/>
</dbReference>
<dbReference type="GO" id="GO:0031491">
    <property type="term" value="F:nucleosome binding"/>
    <property type="evidence" value="ECO:0007669"/>
    <property type="project" value="TreeGrafter"/>
</dbReference>
<dbReference type="GO" id="GO:0003677">
    <property type="term" value="F:DNA binding"/>
    <property type="evidence" value="ECO:0007669"/>
    <property type="project" value="InterPro"/>
</dbReference>
<feature type="compositionally biased region" description="Low complexity" evidence="1">
    <location>
        <begin position="536"/>
        <end position="546"/>
    </location>
</feature>
<dbReference type="PANTHER" id="PTHR12656">
    <property type="entry name" value="BRG-1 ASSOCIATED FACTOR 250 BAF250"/>
    <property type="match status" value="1"/>
</dbReference>
<dbReference type="AlphaFoldDB" id="A0A6A0HD38"/>
<dbReference type="GO" id="GO:0071565">
    <property type="term" value="C:nBAF complex"/>
    <property type="evidence" value="ECO:0007669"/>
    <property type="project" value="TreeGrafter"/>
</dbReference>
<dbReference type="GO" id="GO:0005654">
    <property type="term" value="C:nucleoplasm"/>
    <property type="evidence" value="ECO:0007669"/>
    <property type="project" value="TreeGrafter"/>
</dbReference>
<feature type="compositionally biased region" description="Pro residues" evidence="1">
    <location>
        <begin position="285"/>
        <end position="313"/>
    </location>
</feature>
<dbReference type="InterPro" id="IPR001606">
    <property type="entry name" value="ARID_dom"/>
</dbReference>
<gene>
    <name evidence="3" type="ORF">HAZT_HAZT008988</name>
</gene>
<name>A0A6A0HD38_HYAAZ</name>
<reference evidence="3" key="1">
    <citation type="submission" date="2014-08" db="EMBL/GenBank/DDBJ databases">
        <authorList>
            <person name="Murali S."/>
            <person name="Richards S."/>
            <person name="Bandaranaike D."/>
            <person name="Bellair M."/>
            <person name="Blankenburg K."/>
            <person name="Chao H."/>
            <person name="Dinh H."/>
            <person name="Doddapaneni H."/>
            <person name="Dugan-Rocha S."/>
            <person name="Elkadiri S."/>
            <person name="Gnanaolivu R."/>
            <person name="Hughes D."/>
            <person name="Lee S."/>
            <person name="Li M."/>
            <person name="Ming W."/>
            <person name="Munidasa M."/>
            <person name="Muniz J."/>
            <person name="Nguyen L."/>
            <person name="Osuji N."/>
            <person name="Pu L.-L."/>
            <person name="Puazo M."/>
            <person name="Skinner E."/>
            <person name="Qu C."/>
            <person name="Quiroz J."/>
            <person name="Raj R."/>
            <person name="Weissenberger G."/>
            <person name="Xin Y."/>
            <person name="Zou X."/>
            <person name="Han Y."/>
            <person name="Worley K."/>
            <person name="Muzny D."/>
            <person name="Gibbs R."/>
        </authorList>
    </citation>
    <scope>NUCLEOTIDE SEQUENCE</scope>
    <source>
        <strain evidence="3">HAZT.00-mixed</strain>
        <tissue evidence="3">Whole organism</tissue>
    </source>
</reference>
<dbReference type="GO" id="GO:0006338">
    <property type="term" value="P:chromatin remodeling"/>
    <property type="evidence" value="ECO:0007669"/>
    <property type="project" value="InterPro"/>
</dbReference>
<feature type="compositionally biased region" description="Polar residues" evidence="1">
    <location>
        <begin position="557"/>
        <end position="568"/>
    </location>
</feature>
<feature type="compositionally biased region" description="Polar residues" evidence="1">
    <location>
        <begin position="614"/>
        <end position="631"/>
    </location>
</feature>
<feature type="compositionally biased region" description="Low complexity" evidence="1">
    <location>
        <begin position="70"/>
        <end position="80"/>
    </location>
</feature>
<reference evidence="3" key="3">
    <citation type="submission" date="2019-06" db="EMBL/GenBank/DDBJ databases">
        <authorList>
            <person name="Poynton C."/>
            <person name="Hasenbein S."/>
            <person name="Benoit J.B."/>
            <person name="Sepulveda M.S."/>
            <person name="Poelchau M.F."/>
            <person name="Murali S.C."/>
            <person name="Chen S."/>
            <person name="Glastad K.M."/>
            <person name="Werren J.H."/>
            <person name="Vineis J.H."/>
            <person name="Bowen J.L."/>
            <person name="Friedrich M."/>
            <person name="Jones J."/>
            <person name="Robertson H.M."/>
            <person name="Feyereisen R."/>
            <person name="Mechler-Hickson A."/>
            <person name="Mathers N."/>
            <person name="Lee C.E."/>
            <person name="Colbourne J.K."/>
            <person name="Biales A."/>
            <person name="Johnston J.S."/>
            <person name="Wellborn G.A."/>
            <person name="Rosendale A.J."/>
            <person name="Cridge A.G."/>
            <person name="Munoz-Torres M.C."/>
            <person name="Bain P.A."/>
            <person name="Manny A.R."/>
            <person name="Major K.M."/>
            <person name="Lambert F.N."/>
            <person name="Vulpe C.D."/>
            <person name="Tuck P."/>
            <person name="Blalock B.J."/>
            <person name="Lin Y.-Y."/>
            <person name="Smith M.E."/>
            <person name="Ochoa-Acuna H."/>
            <person name="Chen M.-J.M."/>
            <person name="Childers C.P."/>
            <person name="Qu J."/>
            <person name="Dugan S."/>
            <person name="Lee S.L."/>
            <person name="Chao H."/>
            <person name="Dinh H."/>
            <person name="Han Y."/>
            <person name="Doddapaneni H."/>
            <person name="Worley K.C."/>
            <person name="Muzny D.M."/>
            <person name="Gibbs R.A."/>
            <person name="Richards S."/>
        </authorList>
    </citation>
    <scope>NUCLEOTIDE SEQUENCE</scope>
    <source>
        <strain evidence="3">HAZT.00-mixed</strain>
        <tissue evidence="3">Whole organism</tissue>
    </source>
</reference>
<feature type="compositionally biased region" description="Pro residues" evidence="1">
    <location>
        <begin position="396"/>
        <end position="406"/>
    </location>
</feature>
<dbReference type="GO" id="GO:0006357">
    <property type="term" value="P:regulation of transcription by RNA polymerase II"/>
    <property type="evidence" value="ECO:0007669"/>
    <property type="project" value="TreeGrafter"/>
</dbReference>
<dbReference type="EMBL" id="JQDR03001004">
    <property type="protein sequence ID" value="KAA0203710.1"/>
    <property type="molecule type" value="Genomic_DNA"/>
</dbReference>
<evidence type="ECO:0000259" key="2">
    <source>
        <dbReference type="PROSITE" id="PS51011"/>
    </source>
</evidence>
<dbReference type="SMART" id="SM00501">
    <property type="entry name" value="BRIGHT"/>
    <property type="match status" value="1"/>
</dbReference>
<dbReference type="GO" id="GO:0035060">
    <property type="term" value="C:brahma complex"/>
    <property type="evidence" value="ECO:0007669"/>
    <property type="project" value="InterPro"/>
</dbReference>
<dbReference type="GO" id="GO:0016514">
    <property type="term" value="C:SWI/SNF complex"/>
    <property type="evidence" value="ECO:0007669"/>
    <property type="project" value="InterPro"/>
</dbReference>
<dbReference type="GO" id="GO:0045893">
    <property type="term" value="P:positive regulation of DNA-templated transcription"/>
    <property type="evidence" value="ECO:0007669"/>
    <property type="project" value="TreeGrafter"/>
</dbReference>
<feature type="compositionally biased region" description="Low complexity" evidence="1">
    <location>
        <begin position="253"/>
        <end position="273"/>
    </location>
</feature>
<dbReference type="Pfam" id="PF01388">
    <property type="entry name" value="ARID"/>
    <property type="match status" value="1"/>
</dbReference>
<dbReference type="OrthoDB" id="8709537at2759"/>
<sequence length="832" mass="87489">MTLFSRRWLELAMTAVEDQLRPHTIITNHIFFTTILTSTTTLPAPPQAPLPKPLCLQREEAHRHLLLPSTTTHSSHTITPHTEHPHHKDLPSTTLGTFIPNSSSSSSITYSRAAAAAAAAGVLHHIIQLPLLHRPLPLLYQLPHHITIFCILITLLTSHPLLVSAALAPFLAISVYAQIMCTGIHSNSWFTGGPSCSSSSGGLTSAPGHSSSVGDARNSPTMHAPPYPPNGPPHAPPPHGYPSKMGGHMSPAGLPYPQPGAYQQPGGLQYPGARPQGSSMHPFPQNFPPGGPQPPQGPPSSIPPSHQYPPRPPHSNHGPPSQYSPYPHYSAQQAWGPSMGQGPPPSSVLGSPGLGGKNQHPGQPVQPGGGAAGLPRPHTPPHYLKQHLHQKMGVYGPPPGAPPSAGGPPQMYPNGPGLPPGLGGGVRESSPGVGMVGAPAPHGGQNNAMPPPTSTPGPNEMELSNASAPSNLSSGNNALSQQQPPPPIGPDGNPLLDDASQQSTLSNTSAGELCLLLTSGDDRSLTPKPHKDGPVPSNMTSMMSGGNMMGPGGPMGVQSSMTYGSSSHGGPPMNSSHPLNPHSHHQSSAPSPGSQPPEQGEYEGNVNSPGWPRSPSTQQAPSSAYGNSSTPAAPDIYRPSKADNIARLYEMSDSPERRQWLDKLLQFMEENKTPIAACPTISKNPLDLYALYLHVKERGGFMEVTKNKQWKDVAAVMGIGASSSGSYTLRKHYMKHILSYECRFDRGGIDPQPIISQIEASAKKKSSKPVSVPSPGSSNSQDSFPPAGSNNSSMDGYSNGPPHPGMPPYTPYPPSSDYPGHMQQRPPSQSQP</sequence>
<dbReference type="SUPFAM" id="SSF46774">
    <property type="entry name" value="ARID-like"/>
    <property type="match status" value="1"/>
</dbReference>
<feature type="non-terminal residue" evidence="3">
    <location>
        <position position="832"/>
    </location>
</feature>